<dbReference type="EMBL" id="AXCN02001339">
    <property type="status" value="NOT_ANNOTATED_CDS"/>
    <property type="molecule type" value="Genomic_DNA"/>
</dbReference>
<reference evidence="2" key="2">
    <citation type="submission" date="2020-05" db="UniProtKB">
        <authorList>
            <consortium name="EnsemblMetazoa"/>
        </authorList>
    </citation>
    <scope>IDENTIFICATION</scope>
    <source>
        <strain evidence="2">FAR1</strain>
    </source>
</reference>
<feature type="chain" id="PRO_5008133453" evidence="1">
    <location>
        <begin position="20"/>
        <end position="72"/>
    </location>
</feature>
<dbReference type="Proteomes" id="UP000075886">
    <property type="component" value="Unassembled WGS sequence"/>
</dbReference>
<evidence type="ECO:0000313" key="3">
    <source>
        <dbReference type="Proteomes" id="UP000075886"/>
    </source>
</evidence>
<evidence type="ECO:0000313" key="2">
    <source>
        <dbReference type="EnsemblMetazoa" id="AFAF016483-PA"/>
    </source>
</evidence>
<organism evidence="2 3">
    <name type="scientific">Anopheles farauti</name>
    <dbReference type="NCBI Taxonomy" id="69004"/>
    <lineage>
        <taxon>Eukaryota</taxon>
        <taxon>Metazoa</taxon>
        <taxon>Ecdysozoa</taxon>
        <taxon>Arthropoda</taxon>
        <taxon>Hexapoda</taxon>
        <taxon>Insecta</taxon>
        <taxon>Pterygota</taxon>
        <taxon>Neoptera</taxon>
        <taxon>Endopterygota</taxon>
        <taxon>Diptera</taxon>
        <taxon>Nematocera</taxon>
        <taxon>Culicoidea</taxon>
        <taxon>Culicidae</taxon>
        <taxon>Anophelinae</taxon>
        <taxon>Anopheles</taxon>
    </lineage>
</organism>
<accession>A0A182QTF0</accession>
<sequence length="72" mass="8133">MRAIVLLLLVALVLLCSEGRPTSAVRVVFQQLPGTERMGHLLRSPNSPKCPKNYHADRWGYCRPVVLFEDVN</sequence>
<dbReference type="AlphaFoldDB" id="A0A182QTF0"/>
<reference evidence="3" key="1">
    <citation type="submission" date="2014-01" db="EMBL/GenBank/DDBJ databases">
        <title>The Genome Sequence of Anopheles farauti FAR1 (V2).</title>
        <authorList>
            <consortium name="The Broad Institute Genomics Platform"/>
            <person name="Neafsey D.E."/>
            <person name="Besansky N."/>
            <person name="Howell P."/>
            <person name="Walton C."/>
            <person name="Young S.K."/>
            <person name="Zeng Q."/>
            <person name="Gargeya S."/>
            <person name="Fitzgerald M."/>
            <person name="Haas B."/>
            <person name="Abouelleil A."/>
            <person name="Allen A.W."/>
            <person name="Alvarado L."/>
            <person name="Arachchi H.M."/>
            <person name="Berlin A.M."/>
            <person name="Chapman S.B."/>
            <person name="Gainer-Dewar J."/>
            <person name="Goldberg J."/>
            <person name="Griggs A."/>
            <person name="Gujja S."/>
            <person name="Hansen M."/>
            <person name="Howarth C."/>
            <person name="Imamovic A."/>
            <person name="Ireland A."/>
            <person name="Larimer J."/>
            <person name="McCowan C."/>
            <person name="Murphy C."/>
            <person name="Pearson M."/>
            <person name="Poon T.W."/>
            <person name="Priest M."/>
            <person name="Roberts A."/>
            <person name="Saif S."/>
            <person name="Shea T."/>
            <person name="Sisk P."/>
            <person name="Sykes S."/>
            <person name="Wortman J."/>
            <person name="Nusbaum C."/>
            <person name="Birren B."/>
        </authorList>
    </citation>
    <scope>NUCLEOTIDE SEQUENCE [LARGE SCALE GENOMIC DNA]</scope>
    <source>
        <strain evidence="3">FAR1</strain>
    </source>
</reference>
<dbReference type="VEuPathDB" id="VectorBase:AFAF016483"/>
<protein>
    <submittedName>
        <fullName evidence="2">Uncharacterized protein</fullName>
    </submittedName>
</protein>
<evidence type="ECO:0000256" key="1">
    <source>
        <dbReference type="SAM" id="SignalP"/>
    </source>
</evidence>
<proteinExistence type="predicted"/>
<feature type="signal peptide" evidence="1">
    <location>
        <begin position="1"/>
        <end position="19"/>
    </location>
</feature>
<name>A0A182QTF0_9DIPT</name>
<keyword evidence="1" id="KW-0732">Signal</keyword>
<keyword evidence="3" id="KW-1185">Reference proteome</keyword>
<dbReference type="EnsemblMetazoa" id="AFAF016483-RA">
    <property type="protein sequence ID" value="AFAF016483-PA"/>
    <property type="gene ID" value="AFAF016483"/>
</dbReference>